<reference evidence="2 3" key="1">
    <citation type="submission" date="2019-08" db="EMBL/GenBank/DDBJ databases">
        <authorList>
            <person name="Alioto T."/>
            <person name="Alioto T."/>
            <person name="Gomez Garrido J."/>
        </authorList>
    </citation>
    <scope>NUCLEOTIDE SEQUENCE [LARGE SCALE GENOMIC DNA]</scope>
</reference>
<dbReference type="Gene3D" id="3.40.50.20">
    <property type="match status" value="1"/>
</dbReference>
<evidence type="ECO:0000313" key="3">
    <source>
        <dbReference type="Proteomes" id="UP000325440"/>
    </source>
</evidence>
<name>A0A5E4LZB5_9HEMI</name>
<dbReference type="Proteomes" id="UP000325440">
    <property type="component" value="Unassembled WGS sequence"/>
</dbReference>
<gene>
    <name evidence="2" type="ORF">CINCED_3A016355</name>
</gene>
<proteinExistence type="predicted"/>
<dbReference type="OrthoDB" id="186626at2759"/>
<dbReference type="EMBL" id="CABPRJ010000009">
    <property type="protein sequence ID" value="VVC25152.1"/>
    <property type="molecule type" value="Genomic_DNA"/>
</dbReference>
<evidence type="ECO:0000256" key="1">
    <source>
        <dbReference type="SAM" id="MobiDB-lite"/>
    </source>
</evidence>
<sequence length="537" mass="60277">MSVSSVFTMPDTVRQAPISGDRYYNPRGGDTPGFGSTPSPTVSPSNSFKRSKSSTFYLLDRRTSPPPGRLLEPQNVIAATERSAASFFWGLIKAIVGLRWVGVLLFRVPSMWLRFGMRSAWSCTRIPFVTARVALRLTVHRRQRRHRTVLISGASTVQALHMARNFYQTGARVIVCEIDGRAELTSFSVAADGYYTVPRPTEDSCVQYVDALRKIVEKERVSFYVPTGTTVSSYHEAVAKSHLELLGCRCHTPGLDAMSVLGDLSEVFRQCNTHGLPVPKHLTVCSKEDIVKLYDNVQFRADRHFIVNVGLSGCKSRHSLQLPADRKSLKLPGPVSDDSPWLLVQNCPGTYYTTCTTVLDGMVIGNVTCRRGNSSVHAVTPNQLVDDWVTRFVGTLPFAFDGILMFSVCVSPSRKVIPMGCHVGVPVSYTSYTSNLERILYPTPPHRICYEPEIEITERYYAMELAYETVTRMTTAAGQSIKQFLHTVLTKSEMVFAYWDPLPYFVYYNLQIPIDYVNNILDKVMLSCQKNKYTTFQ</sequence>
<keyword evidence="3" id="KW-1185">Reference proteome</keyword>
<organism evidence="2 3">
    <name type="scientific">Cinara cedri</name>
    <dbReference type="NCBI Taxonomy" id="506608"/>
    <lineage>
        <taxon>Eukaryota</taxon>
        <taxon>Metazoa</taxon>
        <taxon>Ecdysozoa</taxon>
        <taxon>Arthropoda</taxon>
        <taxon>Hexapoda</taxon>
        <taxon>Insecta</taxon>
        <taxon>Pterygota</taxon>
        <taxon>Neoptera</taxon>
        <taxon>Paraneoptera</taxon>
        <taxon>Hemiptera</taxon>
        <taxon>Sternorrhyncha</taxon>
        <taxon>Aphidomorpha</taxon>
        <taxon>Aphidoidea</taxon>
        <taxon>Aphididae</taxon>
        <taxon>Lachninae</taxon>
        <taxon>Cinara</taxon>
    </lineage>
</organism>
<feature type="compositionally biased region" description="Low complexity" evidence="1">
    <location>
        <begin position="33"/>
        <end position="48"/>
    </location>
</feature>
<feature type="region of interest" description="Disordered" evidence="1">
    <location>
        <begin position="17"/>
        <end position="49"/>
    </location>
</feature>
<evidence type="ECO:0000313" key="2">
    <source>
        <dbReference type="EMBL" id="VVC25152.1"/>
    </source>
</evidence>
<accession>A0A5E4LZB5</accession>
<protein>
    <submittedName>
        <fullName evidence="2">Uncharacterized protein</fullName>
    </submittedName>
</protein>
<dbReference type="AlphaFoldDB" id="A0A5E4LZB5"/>